<evidence type="ECO:0000313" key="3">
    <source>
        <dbReference type="Proteomes" id="UP000253790"/>
    </source>
</evidence>
<evidence type="ECO:0000313" key="2">
    <source>
        <dbReference type="EMBL" id="AXH97079.1"/>
    </source>
</evidence>
<dbReference type="AlphaFoldDB" id="A0A345NPX1"/>
<keyword evidence="3" id="KW-1185">Reference proteome</keyword>
<keyword evidence="1" id="KW-1133">Transmembrane helix</keyword>
<dbReference type="KEGG" id="orn:DV701_14000"/>
<dbReference type="Proteomes" id="UP000253790">
    <property type="component" value="Chromosome"/>
</dbReference>
<gene>
    <name evidence="2" type="ORF">DV701_14000</name>
</gene>
<protein>
    <submittedName>
        <fullName evidence="2">Uncharacterized protein</fullName>
    </submittedName>
</protein>
<feature type="transmembrane region" description="Helical" evidence="1">
    <location>
        <begin position="105"/>
        <end position="124"/>
    </location>
</feature>
<accession>A0A345NPX1</accession>
<organism evidence="2 3">
    <name type="scientific">Ornithinimicrobium avium</name>
    <dbReference type="NCBI Taxonomy" id="2283195"/>
    <lineage>
        <taxon>Bacteria</taxon>
        <taxon>Bacillati</taxon>
        <taxon>Actinomycetota</taxon>
        <taxon>Actinomycetes</taxon>
        <taxon>Micrococcales</taxon>
        <taxon>Ornithinimicrobiaceae</taxon>
        <taxon>Ornithinimicrobium</taxon>
    </lineage>
</organism>
<name>A0A345NPX1_9MICO</name>
<feature type="transmembrane region" description="Helical" evidence="1">
    <location>
        <begin position="80"/>
        <end position="100"/>
    </location>
</feature>
<sequence length="180" mass="18574">MDELEAYLQTLAAVNHRGAGFLAAYGTTWLAAALLWRLRGSVVGSYAALFQGMVALPLALALTALTASGPRPEGAALNQLAIYLSTGQLLVLPLAVVLVVRRRHLLAAATLSTVMAVHLVPYSWLYRTPAYLGAAVVVALATAVLVGRHLGEEGEARTGGWVCASTGGALLLGASAALLS</sequence>
<proteinExistence type="predicted"/>
<reference evidence="2 3" key="1">
    <citation type="submission" date="2018-07" db="EMBL/GenBank/DDBJ databases">
        <title>Complete genome sequencing of Ornithinimicrobium sp. AMA3305.</title>
        <authorList>
            <person name="Bae J.-W."/>
        </authorList>
    </citation>
    <scope>NUCLEOTIDE SEQUENCE [LARGE SCALE GENOMIC DNA]</scope>
    <source>
        <strain evidence="2 3">AMA3305</strain>
    </source>
</reference>
<dbReference type="RefSeq" id="WP_114929118.1">
    <property type="nucleotide sequence ID" value="NZ_CP031229.1"/>
</dbReference>
<dbReference type="InterPro" id="IPR053824">
    <property type="entry name" value="DUF7010"/>
</dbReference>
<evidence type="ECO:0000256" key="1">
    <source>
        <dbReference type="SAM" id="Phobius"/>
    </source>
</evidence>
<feature type="transmembrane region" description="Helical" evidence="1">
    <location>
        <begin position="159"/>
        <end position="179"/>
    </location>
</feature>
<dbReference type="Pfam" id="PF22765">
    <property type="entry name" value="DUF7010"/>
    <property type="match status" value="1"/>
</dbReference>
<dbReference type="EMBL" id="CP031229">
    <property type="protein sequence ID" value="AXH97079.1"/>
    <property type="molecule type" value="Genomic_DNA"/>
</dbReference>
<keyword evidence="1" id="KW-0472">Membrane</keyword>
<feature type="transmembrane region" description="Helical" evidence="1">
    <location>
        <begin position="18"/>
        <end position="36"/>
    </location>
</feature>
<feature type="transmembrane region" description="Helical" evidence="1">
    <location>
        <begin position="130"/>
        <end position="147"/>
    </location>
</feature>
<feature type="transmembrane region" description="Helical" evidence="1">
    <location>
        <begin position="48"/>
        <end position="68"/>
    </location>
</feature>
<keyword evidence="1" id="KW-0812">Transmembrane</keyword>